<dbReference type="Proteomes" id="UP000008066">
    <property type="component" value="Unassembled WGS sequence"/>
</dbReference>
<feature type="compositionally biased region" description="Basic and acidic residues" evidence="1">
    <location>
        <begin position="9"/>
        <end position="23"/>
    </location>
</feature>
<proteinExistence type="predicted"/>
<gene>
    <name evidence="2" type="ORF">CTHT_0032030</name>
</gene>
<dbReference type="KEGG" id="cthr:CTHT_0032030"/>
<dbReference type="AlphaFoldDB" id="G0S4X7"/>
<feature type="compositionally biased region" description="Polar residues" evidence="1">
    <location>
        <begin position="163"/>
        <end position="172"/>
    </location>
</feature>
<keyword evidence="3" id="KW-1185">Reference proteome</keyword>
<sequence length="172" mass="18510">MAPRLWKGKTMDNVEDLKERNTESDPGSMMNGFMSAICSGIGGIDELGISAAARRLSHGWEEDEHDDARASGQGSPKQRTPCLFGSGLCSVSPSRPAAEIMVALIPCQPRVVLAHAPERRRRFLSVAGEMSPSYGGSFRSLNHRSSARNSFLTPKAGIGQAETRASAQPRVQ</sequence>
<feature type="region of interest" description="Disordered" evidence="1">
    <location>
        <begin position="58"/>
        <end position="79"/>
    </location>
</feature>
<name>G0S4X7_CHATD</name>
<dbReference type="EMBL" id="GL988041">
    <property type="protein sequence ID" value="EGS21348.1"/>
    <property type="molecule type" value="Genomic_DNA"/>
</dbReference>
<reference evidence="2 3" key="1">
    <citation type="journal article" date="2011" name="Cell">
        <title>Insight into structure and assembly of the nuclear pore complex by utilizing the genome of a eukaryotic thermophile.</title>
        <authorList>
            <person name="Amlacher S."/>
            <person name="Sarges P."/>
            <person name="Flemming D."/>
            <person name="van Noort V."/>
            <person name="Kunze R."/>
            <person name="Devos D.P."/>
            <person name="Arumugam M."/>
            <person name="Bork P."/>
            <person name="Hurt E."/>
        </authorList>
    </citation>
    <scope>NUCLEOTIDE SEQUENCE [LARGE SCALE GENOMIC DNA]</scope>
    <source>
        <strain evidence="3">DSM 1495 / CBS 144.50 / IMI 039719</strain>
    </source>
</reference>
<feature type="region of interest" description="Disordered" evidence="1">
    <location>
        <begin position="150"/>
        <end position="172"/>
    </location>
</feature>
<dbReference type="HOGENOM" id="CLU_1555062_0_0_1"/>
<evidence type="ECO:0000256" key="1">
    <source>
        <dbReference type="SAM" id="MobiDB-lite"/>
    </source>
</evidence>
<feature type="region of interest" description="Disordered" evidence="1">
    <location>
        <begin position="1"/>
        <end position="29"/>
    </location>
</feature>
<accession>G0S4X7</accession>
<evidence type="ECO:0000313" key="3">
    <source>
        <dbReference type="Proteomes" id="UP000008066"/>
    </source>
</evidence>
<protein>
    <submittedName>
        <fullName evidence="2">Uncharacterized protein</fullName>
    </submittedName>
</protein>
<dbReference type="RefSeq" id="XP_006693644.1">
    <property type="nucleotide sequence ID" value="XM_006693581.1"/>
</dbReference>
<organism evidence="3">
    <name type="scientific">Chaetomium thermophilum (strain DSM 1495 / CBS 144.50 / IMI 039719)</name>
    <name type="common">Thermochaetoides thermophila</name>
    <dbReference type="NCBI Taxonomy" id="759272"/>
    <lineage>
        <taxon>Eukaryota</taxon>
        <taxon>Fungi</taxon>
        <taxon>Dikarya</taxon>
        <taxon>Ascomycota</taxon>
        <taxon>Pezizomycotina</taxon>
        <taxon>Sordariomycetes</taxon>
        <taxon>Sordariomycetidae</taxon>
        <taxon>Sordariales</taxon>
        <taxon>Chaetomiaceae</taxon>
        <taxon>Thermochaetoides</taxon>
    </lineage>
</organism>
<evidence type="ECO:0000313" key="2">
    <source>
        <dbReference type="EMBL" id="EGS21348.1"/>
    </source>
</evidence>
<dbReference type="GeneID" id="18257241"/>